<evidence type="ECO:0000256" key="1">
    <source>
        <dbReference type="ARBA" id="ARBA00022723"/>
    </source>
</evidence>
<evidence type="ECO:0000256" key="3">
    <source>
        <dbReference type="ARBA" id="ARBA00022833"/>
    </source>
</evidence>
<dbReference type="GO" id="GO:0035091">
    <property type="term" value="F:phosphatidylinositol binding"/>
    <property type="evidence" value="ECO:0007669"/>
    <property type="project" value="InterPro"/>
</dbReference>
<comment type="caution">
    <text evidence="6">The sequence shown here is derived from an EMBL/GenBank/DDBJ whole genome shotgun (WGS) entry which is preliminary data.</text>
</comment>
<dbReference type="Gene3D" id="3.30.1520.10">
    <property type="entry name" value="Phox-like domain"/>
    <property type="match status" value="1"/>
</dbReference>
<name>A0A9W6XII0_9STRA</name>
<dbReference type="InterPro" id="IPR051834">
    <property type="entry name" value="RING_finger_E3_ligase"/>
</dbReference>
<evidence type="ECO:0000313" key="6">
    <source>
        <dbReference type="EMBL" id="GMF39171.1"/>
    </source>
</evidence>
<dbReference type="GO" id="GO:0006511">
    <property type="term" value="P:ubiquitin-dependent protein catabolic process"/>
    <property type="evidence" value="ECO:0007669"/>
    <property type="project" value="TreeGrafter"/>
</dbReference>
<dbReference type="PROSITE" id="PS50089">
    <property type="entry name" value="ZF_RING_2"/>
    <property type="match status" value="1"/>
</dbReference>
<gene>
    <name evidence="6" type="ORF">Plil01_001624800</name>
</gene>
<keyword evidence="1" id="KW-0479">Metal-binding</keyword>
<dbReference type="SUPFAM" id="SSF57850">
    <property type="entry name" value="RING/U-box"/>
    <property type="match status" value="1"/>
</dbReference>
<protein>
    <submittedName>
        <fullName evidence="6">Unnamed protein product</fullName>
    </submittedName>
</protein>
<keyword evidence="2 4" id="KW-0863">Zinc-finger</keyword>
<dbReference type="OrthoDB" id="4348522at2759"/>
<evidence type="ECO:0000313" key="7">
    <source>
        <dbReference type="Proteomes" id="UP001165083"/>
    </source>
</evidence>
<dbReference type="Gene3D" id="3.30.40.10">
    <property type="entry name" value="Zinc/RING finger domain, C3HC4 (zinc finger)"/>
    <property type="match status" value="1"/>
</dbReference>
<accession>A0A9W6XII0</accession>
<reference evidence="6" key="1">
    <citation type="submission" date="2023-04" db="EMBL/GenBank/DDBJ databases">
        <title>Phytophthora lilii NBRC 32176.</title>
        <authorList>
            <person name="Ichikawa N."/>
            <person name="Sato H."/>
            <person name="Tonouchi N."/>
        </authorList>
    </citation>
    <scope>NUCLEOTIDE SEQUENCE</scope>
    <source>
        <strain evidence="6">NBRC 32176</strain>
    </source>
</reference>
<proteinExistence type="predicted"/>
<organism evidence="6 7">
    <name type="scientific">Phytophthora lilii</name>
    <dbReference type="NCBI Taxonomy" id="2077276"/>
    <lineage>
        <taxon>Eukaryota</taxon>
        <taxon>Sar</taxon>
        <taxon>Stramenopiles</taxon>
        <taxon>Oomycota</taxon>
        <taxon>Peronosporomycetes</taxon>
        <taxon>Peronosporales</taxon>
        <taxon>Peronosporaceae</taxon>
        <taxon>Phytophthora</taxon>
    </lineage>
</organism>
<dbReference type="Proteomes" id="UP001165083">
    <property type="component" value="Unassembled WGS sequence"/>
</dbReference>
<keyword evidence="3" id="KW-0862">Zinc</keyword>
<dbReference type="EMBL" id="BSXW01001786">
    <property type="protein sequence ID" value="GMF39171.1"/>
    <property type="molecule type" value="Genomic_DNA"/>
</dbReference>
<dbReference type="PANTHER" id="PTHR45931:SF3">
    <property type="entry name" value="RING ZINC FINGER-CONTAINING PROTEIN"/>
    <property type="match status" value="1"/>
</dbReference>
<evidence type="ECO:0000256" key="2">
    <source>
        <dbReference type="ARBA" id="ARBA00022771"/>
    </source>
</evidence>
<evidence type="ECO:0000259" key="5">
    <source>
        <dbReference type="PROSITE" id="PS50089"/>
    </source>
</evidence>
<dbReference type="SUPFAM" id="SSF64268">
    <property type="entry name" value="PX domain"/>
    <property type="match status" value="1"/>
</dbReference>
<feature type="domain" description="RING-type" evidence="5">
    <location>
        <begin position="213"/>
        <end position="265"/>
    </location>
</feature>
<dbReference type="GO" id="GO:0005634">
    <property type="term" value="C:nucleus"/>
    <property type="evidence" value="ECO:0007669"/>
    <property type="project" value="TreeGrafter"/>
</dbReference>
<dbReference type="GO" id="GO:0008270">
    <property type="term" value="F:zinc ion binding"/>
    <property type="evidence" value="ECO:0007669"/>
    <property type="project" value="UniProtKB-KW"/>
</dbReference>
<dbReference type="InterPro" id="IPR013083">
    <property type="entry name" value="Znf_RING/FYVE/PHD"/>
</dbReference>
<evidence type="ECO:0000256" key="4">
    <source>
        <dbReference type="PROSITE-ProRule" id="PRU00175"/>
    </source>
</evidence>
<keyword evidence="7" id="KW-1185">Reference proteome</keyword>
<sequence length="298" mass="33967">MNYGALAMPSQGQTPPLSASAIKTLRESVHQQLPLQFRVASTTAEKDFVVYNCSIGSAMTDNSWSVSYRYSDFAAFTKNVEDQWTCHGEKCSGSCSTIREFIWACFPHKRLSIMAPSSRTIADRKQKFETVVKYLLRCALLPGSAMMCFHARSQLPANLFTFLHFKQETDKRSVLQVFVDNYQSSTLKCCELETRHSFHSDASTVDSIEPKQCMICLDDVVLEDTNDKCHETNCSTSIVLPCQHEFHRDCIFEWLLFQFRCPVCRARIGPPATTSYCHEKGHVFQWWLSSFDEDPLTA</sequence>
<dbReference type="PANTHER" id="PTHR45931">
    <property type="entry name" value="SI:CH211-59O9.10"/>
    <property type="match status" value="1"/>
</dbReference>
<dbReference type="InterPro" id="IPR001841">
    <property type="entry name" value="Znf_RING"/>
</dbReference>
<dbReference type="Pfam" id="PF13639">
    <property type="entry name" value="zf-RING_2"/>
    <property type="match status" value="1"/>
</dbReference>
<dbReference type="GO" id="GO:0061630">
    <property type="term" value="F:ubiquitin protein ligase activity"/>
    <property type="evidence" value="ECO:0007669"/>
    <property type="project" value="TreeGrafter"/>
</dbReference>
<dbReference type="SMART" id="SM00184">
    <property type="entry name" value="RING"/>
    <property type="match status" value="1"/>
</dbReference>
<dbReference type="InterPro" id="IPR036871">
    <property type="entry name" value="PX_dom_sf"/>
</dbReference>
<dbReference type="AlphaFoldDB" id="A0A9W6XII0"/>